<dbReference type="EMBL" id="KV454290">
    <property type="protein sequence ID" value="ODQ75952.1"/>
    <property type="molecule type" value="Genomic_DNA"/>
</dbReference>
<dbReference type="OrthoDB" id="2140105at2759"/>
<protein>
    <recommendedName>
        <fullName evidence="2">DUF3533 domain-containing protein</fullName>
    </recommendedName>
</protein>
<dbReference type="GO" id="GO:0016020">
    <property type="term" value="C:membrane"/>
    <property type="evidence" value="ECO:0007669"/>
    <property type="project" value="TreeGrafter"/>
</dbReference>
<feature type="transmembrane region" description="Helical" evidence="1">
    <location>
        <begin position="82"/>
        <end position="104"/>
    </location>
</feature>
<dbReference type="InterPro" id="IPR022703">
    <property type="entry name" value="DUF3533"/>
</dbReference>
<accession>A0A1E3QFV3</accession>
<evidence type="ECO:0000256" key="1">
    <source>
        <dbReference type="SAM" id="Phobius"/>
    </source>
</evidence>
<dbReference type="STRING" id="675824.A0A1E3QFV3"/>
<proteinExistence type="predicted"/>
<dbReference type="Pfam" id="PF12051">
    <property type="entry name" value="DUF3533"/>
    <property type="match status" value="1"/>
</dbReference>
<feature type="transmembrane region" description="Helical" evidence="1">
    <location>
        <begin position="325"/>
        <end position="347"/>
    </location>
</feature>
<keyword evidence="4" id="KW-1185">Reference proteome</keyword>
<dbReference type="PANTHER" id="PTHR34814">
    <property type="entry name" value="NITROSOGUANIDINE RESISTANCE PROTEIN SNG1"/>
    <property type="match status" value="1"/>
</dbReference>
<keyword evidence="1" id="KW-0472">Membrane</keyword>
<evidence type="ECO:0000259" key="2">
    <source>
        <dbReference type="Pfam" id="PF12051"/>
    </source>
</evidence>
<evidence type="ECO:0000313" key="4">
    <source>
        <dbReference type="Proteomes" id="UP000094385"/>
    </source>
</evidence>
<name>A0A1E3QFV3_LIPST</name>
<dbReference type="Proteomes" id="UP000094385">
    <property type="component" value="Unassembled WGS sequence"/>
</dbReference>
<feature type="transmembrane region" description="Helical" evidence="1">
    <location>
        <begin position="444"/>
        <end position="469"/>
    </location>
</feature>
<dbReference type="AlphaFoldDB" id="A0A1E3QFV3"/>
<feature type="transmembrane region" description="Helical" evidence="1">
    <location>
        <begin position="353"/>
        <end position="373"/>
    </location>
</feature>
<reference evidence="3 4" key="1">
    <citation type="journal article" date="2016" name="Proc. Natl. Acad. Sci. U.S.A.">
        <title>Comparative genomics of biotechnologically important yeasts.</title>
        <authorList>
            <person name="Riley R."/>
            <person name="Haridas S."/>
            <person name="Wolfe K.H."/>
            <person name="Lopes M.R."/>
            <person name="Hittinger C.T."/>
            <person name="Goeker M."/>
            <person name="Salamov A.A."/>
            <person name="Wisecaver J.H."/>
            <person name="Long T.M."/>
            <person name="Calvey C.H."/>
            <person name="Aerts A.L."/>
            <person name="Barry K.W."/>
            <person name="Choi C."/>
            <person name="Clum A."/>
            <person name="Coughlan A.Y."/>
            <person name="Deshpande S."/>
            <person name="Douglass A.P."/>
            <person name="Hanson S.J."/>
            <person name="Klenk H.-P."/>
            <person name="LaButti K.M."/>
            <person name="Lapidus A."/>
            <person name="Lindquist E.A."/>
            <person name="Lipzen A.M."/>
            <person name="Meier-Kolthoff J.P."/>
            <person name="Ohm R.A."/>
            <person name="Otillar R.P."/>
            <person name="Pangilinan J.L."/>
            <person name="Peng Y."/>
            <person name="Rokas A."/>
            <person name="Rosa C.A."/>
            <person name="Scheuner C."/>
            <person name="Sibirny A.A."/>
            <person name="Slot J.C."/>
            <person name="Stielow J.B."/>
            <person name="Sun H."/>
            <person name="Kurtzman C.P."/>
            <person name="Blackwell M."/>
            <person name="Grigoriev I.V."/>
            <person name="Jeffries T.W."/>
        </authorList>
    </citation>
    <scope>NUCLEOTIDE SEQUENCE [LARGE SCALE GENOMIC DNA]</scope>
    <source>
        <strain evidence="3 4">NRRL Y-11557</strain>
    </source>
</reference>
<dbReference type="PANTHER" id="PTHR34814:SF1">
    <property type="entry name" value="NITROSOGUANIDINE RESISTANCE PROTEIN SNG1"/>
    <property type="match status" value="1"/>
</dbReference>
<keyword evidence="1" id="KW-1133">Transmembrane helix</keyword>
<dbReference type="InterPro" id="IPR053001">
    <property type="entry name" value="MNNG_permease-like"/>
</dbReference>
<gene>
    <name evidence="3" type="ORF">LIPSTDRAFT_1360</name>
</gene>
<feature type="transmembrane region" description="Helical" evidence="1">
    <location>
        <begin position="284"/>
        <end position="304"/>
    </location>
</feature>
<sequence length="486" mass="54238">MSDANPAVPLASEHPANSFGRQFQECIVDVPEHGLSEQSSTSVFNPDEVTKNYDIERVQPSRRLGFCSQYFEQMRWNALKTFGISILVMGALLIGIHSIFWGSLFQRQKYLNRVNFFLVNFDSNADSIIGSTFLSSASRYAIAAGSATVQDETSVYANGNIDAVYNDVVEQKNWGAFVVLPNATAKLIAALKEPSGAAGYDSDLVQFVYAQAREPSAYDSLMPWISGLSASFTAELSNELLRLTMNNSDYSASNIINQAPYLLSTPATVLLTNIRPMDNPVTGAIMQLGLVHLIIISFFQFDFFQQVHKSFFPYLKRRHFLVYRTLLSFAAYFFLSLFFSLLSLAFQVDFTRAYGRGGFVVFWMIMFLGMTAVGGASENMALICVATYPPLVGFWLIFMVISNGSPAFYSIELEPAFFKYGYAFPIHNVANAFKTVLFNTKSNIGLNVGVLLVWIAVNTAFAPVSIWIFERANKWKESKKIKGEKN</sequence>
<keyword evidence="1" id="KW-0812">Transmembrane</keyword>
<evidence type="ECO:0000313" key="3">
    <source>
        <dbReference type="EMBL" id="ODQ75952.1"/>
    </source>
</evidence>
<feature type="domain" description="DUF3533" evidence="2">
    <location>
        <begin position="86"/>
        <end position="459"/>
    </location>
</feature>
<organism evidence="3 4">
    <name type="scientific">Lipomyces starkeyi NRRL Y-11557</name>
    <dbReference type="NCBI Taxonomy" id="675824"/>
    <lineage>
        <taxon>Eukaryota</taxon>
        <taxon>Fungi</taxon>
        <taxon>Dikarya</taxon>
        <taxon>Ascomycota</taxon>
        <taxon>Saccharomycotina</taxon>
        <taxon>Lipomycetes</taxon>
        <taxon>Lipomycetales</taxon>
        <taxon>Lipomycetaceae</taxon>
        <taxon>Lipomyces</taxon>
    </lineage>
</organism>